<evidence type="ECO:0000256" key="9">
    <source>
        <dbReference type="HAMAP-Rule" id="MF_00061"/>
    </source>
</evidence>
<dbReference type="SUPFAM" id="SSF55060">
    <property type="entry name" value="GHMP Kinase, C-terminal domain"/>
    <property type="match status" value="1"/>
</dbReference>
<evidence type="ECO:0000259" key="10">
    <source>
        <dbReference type="Pfam" id="PF00288"/>
    </source>
</evidence>
<name>A0ABU1AJR6_9BACT</name>
<organism evidence="12 13">
    <name type="scientific">Thalassobacterium sedimentorum</name>
    <dbReference type="NCBI Taxonomy" id="3041258"/>
    <lineage>
        <taxon>Bacteria</taxon>
        <taxon>Pseudomonadati</taxon>
        <taxon>Verrucomicrobiota</taxon>
        <taxon>Opitutia</taxon>
        <taxon>Puniceicoccales</taxon>
        <taxon>Coraliomargaritaceae</taxon>
        <taxon>Thalassobacterium</taxon>
    </lineage>
</organism>
<dbReference type="PANTHER" id="PTHR43527:SF2">
    <property type="entry name" value="4-DIPHOSPHOCYTIDYL-2-C-METHYL-D-ERYTHRITOL KINASE, CHLOROPLASTIC"/>
    <property type="match status" value="1"/>
</dbReference>
<evidence type="ECO:0000313" key="12">
    <source>
        <dbReference type="EMBL" id="MDQ8193853.1"/>
    </source>
</evidence>
<accession>A0ABU1AJR6</accession>
<evidence type="ECO:0000256" key="3">
    <source>
        <dbReference type="ARBA" id="ARBA00017473"/>
    </source>
</evidence>
<dbReference type="Gene3D" id="3.30.230.10">
    <property type="match status" value="1"/>
</dbReference>
<keyword evidence="4 9" id="KW-0808">Transferase</keyword>
<comment type="catalytic activity">
    <reaction evidence="9">
        <text>4-CDP-2-C-methyl-D-erythritol + ATP = 4-CDP-2-C-methyl-D-erythritol 2-phosphate + ADP + H(+)</text>
        <dbReference type="Rhea" id="RHEA:18437"/>
        <dbReference type="ChEBI" id="CHEBI:15378"/>
        <dbReference type="ChEBI" id="CHEBI:30616"/>
        <dbReference type="ChEBI" id="CHEBI:57823"/>
        <dbReference type="ChEBI" id="CHEBI:57919"/>
        <dbReference type="ChEBI" id="CHEBI:456216"/>
        <dbReference type="EC" id="2.7.1.148"/>
    </reaction>
</comment>
<dbReference type="PIRSF" id="PIRSF010376">
    <property type="entry name" value="IspE"/>
    <property type="match status" value="1"/>
</dbReference>
<dbReference type="Pfam" id="PF00288">
    <property type="entry name" value="GHMP_kinases_N"/>
    <property type="match status" value="1"/>
</dbReference>
<gene>
    <name evidence="9 12" type="primary">ispE</name>
    <name evidence="12" type="ORF">QEH59_05425</name>
</gene>
<evidence type="ECO:0000256" key="7">
    <source>
        <dbReference type="ARBA" id="ARBA00022840"/>
    </source>
</evidence>
<dbReference type="Gene3D" id="3.30.70.890">
    <property type="entry name" value="GHMP kinase, C-terminal domain"/>
    <property type="match status" value="1"/>
</dbReference>
<evidence type="ECO:0000313" key="13">
    <source>
        <dbReference type="Proteomes" id="UP001243717"/>
    </source>
</evidence>
<protein>
    <recommendedName>
        <fullName evidence="3 9">4-diphosphocytidyl-2-C-methyl-D-erythritol kinase</fullName>
        <shortName evidence="9">CMK</shortName>
        <ecNumber evidence="2 9">2.7.1.148</ecNumber>
    </recommendedName>
    <alternativeName>
        <fullName evidence="8 9">4-(cytidine-5'-diphospho)-2-C-methyl-D-erythritol kinase</fullName>
    </alternativeName>
</protein>
<evidence type="ECO:0000256" key="4">
    <source>
        <dbReference type="ARBA" id="ARBA00022679"/>
    </source>
</evidence>
<keyword evidence="5 9" id="KW-0547">Nucleotide-binding</keyword>
<dbReference type="HAMAP" id="MF_00061">
    <property type="entry name" value="IspE"/>
    <property type="match status" value="1"/>
</dbReference>
<dbReference type="GO" id="GO:0050515">
    <property type="term" value="F:4-(cytidine 5'-diphospho)-2-C-methyl-D-erythritol kinase activity"/>
    <property type="evidence" value="ECO:0007669"/>
    <property type="project" value="UniProtKB-EC"/>
</dbReference>
<dbReference type="NCBIfam" id="TIGR00154">
    <property type="entry name" value="ispE"/>
    <property type="match status" value="1"/>
</dbReference>
<comment type="caution">
    <text evidence="12">The sequence shown here is derived from an EMBL/GenBank/DDBJ whole genome shotgun (WGS) entry which is preliminary data.</text>
</comment>
<keyword evidence="9" id="KW-0414">Isoprene biosynthesis</keyword>
<reference evidence="12 13" key="1">
    <citation type="submission" date="2023-04" db="EMBL/GenBank/DDBJ databases">
        <title>A novel bacteria isolated from coastal sediment.</title>
        <authorList>
            <person name="Liu X.-J."/>
            <person name="Du Z.-J."/>
        </authorList>
    </citation>
    <scope>NUCLEOTIDE SEQUENCE [LARGE SCALE GENOMIC DNA]</scope>
    <source>
        <strain evidence="12 13">SDUM461004</strain>
    </source>
</reference>
<dbReference type="EMBL" id="JARXIC010000006">
    <property type="protein sequence ID" value="MDQ8193853.1"/>
    <property type="molecule type" value="Genomic_DNA"/>
</dbReference>
<keyword evidence="7 9" id="KW-0067">ATP-binding</keyword>
<evidence type="ECO:0000256" key="8">
    <source>
        <dbReference type="ARBA" id="ARBA00032554"/>
    </source>
</evidence>
<dbReference type="PANTHER" id="PTHR43527">
    <property type="entry name" value="4-DIPHOSPHOCYTIDYL-2-C-METHYL-D-ERYTHRITOL KINASE, CHLOROPLASTIC"/>
    <property type="match status" value="1"/>
</dbReference>
<evidence type="ECO:0000259" key="11">
    <source>
        <dbReference type="Pfam" id="PF08544"/>
    </source>
</evidence>
<dbReference type="InterPro" id="IPR036554">
    <property type="entry name" value="GHMP_kinase_C_sf"/>
</dbReference>
<dbReference type="SUPFAM" id="SSF54211">
    <property type="entry name" value="Ribosomal protein S5 domain 2-like"/>
    <property type="match status" value="1"/>
</dbReference>
<sequence length="292" mass="31197">MNSVTLHSPAKINLMLSVHGRRNDGFHGLTSLVVPIAFGDTLQVAIGEAGQDRLSCRDVSVPRGGQNLIIQAAAALRAASGRNVYFDIELNKQIPMGAGLGGGSSNASVALIAMNQLLDSPLCLDELSALAARLGSDCPFFLHSQPMVMTGRGEALTGLPGAVSQQLRGRTVLLFRPHFGIQTAWAYGKLVKAGGGSYEAEPLATQRLQQFYDSGRIDNLLYNSFERSVGSKYLAIACLLEELRCNGIACLMSGSGSCCFALPRNQVEQALIEEICQNAWGSDTFFIETSIL</sequence>
<keyword evidence="6 9" id="KW-0418">Kinase</keyword>
<dbReference type="Pfam" id="PF08544">
    <property type="entry name" value="GHMP_kinases_C"/>
    <property type="match status" value="1"/>
</dbReference>
<feature type="active site" evidence="9">
    <location>
        <position position="137"/>
    </location>
</feature>
<evidence type="ECO:0000256" key="1">
    <source>
        <dbReference type="ARBA" id="ARBA00009684"/>
    </source>
</evidence>
<comment type="pathway">
    <text evidence="9">Isoprenoid biosynthesis; isopentenyl diphosphate biosynthesis via DXP pathway; isopentenyl diphosphate from 1-deoxy-D-xylulose 5-phosphate: step 3/6.</text>
</comment>
<dbReference type="InterPro" id="IPR020568">
    <property type="entry name" value="Ribosomal_Su5_D2-typ_SF"/>
</dbReference>
<keyword evidence="13" id="KW-1185">Reference proteome</keyword>
<dbReference type="RefSeq" id="WP_308984340.1">
    <property type="nucleotide sequence ID" value="NZ_JARXIC010000006.1"/>
</dbReference>
<evidence type="ECO:0000256" key="2">
    <source>
        <dbReference type="ARBA" id="ARBA00012052"/>
    </source>
</evidence>
<feature type="active site" evidence="9">
    <location>
        <position position="11"/>
    </location>
</feature>
<dbReference type="Proteomes" id="UP001243717">
    <property type="component" value="Unassembled WGS sequence"/>
</dbReference>
<evidence type="ECO:0000256" key="5">
    <source>
        <dbReference type="ARBA" id="ARBA00022741"/>
    </source>
</evidence>
<dbReference type="InterPro" id="IPR004424">
    <property type="entry name" value="IspE"/>
</dbReference>
<dbReference type="EC" id="2.7.1.148" evidence="2 9"/>
<feature type="domain" description="GHMP kinase N-terminal" evidence="10">
    <location>
        <begin position="67"/>
        <end position="144"/>
    </location>
</feature>
<dbReference type="InterPro" id="IPR014721">
    <property type="entry name" value="Ribsml_uS5_D2-typ_fold_subgr"/>
</dbReference>
<comment type="function">
    <text evidence="9">Catalyzes the phosphorylation of the position 2 hydroxy group of 4-diphosphocytidyl-2C-methyl-D-erythritol.</text>
</comment>
<feature type="domain" description="GHMP kinase C-terminal" evidence="11">
    <location>
        <begin position="216"/>
        <end position="277"/>
    </location>
</feature>
<feature type="binding site" evidence="9">
    <location>
        <begin position="95"/>
        <end position="105"/>
    </location>
    <ligand>
        <name>ATP</name>
        <dbReference type="ChEBI" id="CHEBI:30616"/>
    </ligand>
</feature>
<evidence type="ECO:0000256" key="6">
    <source>
        <dbReference type="ARBA" id="ARBA00022777"/>
    </source>
</evidence>
<dbReference type="InterPro" id="IPR013750">
    <property type="entry name" value="GHMP_kinase_C_dom"/>
</dbReference>
<proteinExistence type="inferred from homology"/>
<comment type="similarity">
    <text evidence="1 9">Belongs to the GHMP kinase family. IspE subfamily.</text>
</comment>
<dbReference type="InterPro" id="IPR006204">
    <property type="entry name" value="GHMP_kinase_N_dom"/>
</dbReference>